<dbReference type="OrthoDB" id="2401965at2759"/>
<gene>
    <name evidence="5" type="ORF">BSAL_62755</name>
</gene>
<organism evidence="5 6">
    <name type="scientific">Bodo saltans</name>
    <name type="common">Flagellated protozoan</name>
    <dbReference type="NCBI Taxonomy" id="75058"/>
    <lineage>
        <taxon>Eukaryota</taxon>
        <taxon>Discoba</taxon>
        <taxon>Euglenozoa</taxon>
        <taxon>Kinetoplastea</taxon>
        <taxon>Metakinetoplastina</taxon>
        <taxon>Eubodonida</taxon>
        <taxon>Bodonidae</taxon>
        <taxon>Bodo</taxon>
    </lineage>
</organism>
<name>A0A0S4IRP7_BODSA</name>
<keyword evidence="5" id="KW-0346">Stress response</keyword>
<keyword evidence="3 4" id="KW-0067">ATP-binding</keyword>
<dbReference type="SUPFAM" id="SSF100920">
    <property type="entry name" value="Heat shock protein 70kD (HSP70), peptide-binding domain"/>
    <property type="match status" value="1"/>
</dbReference>
<dbReference type="PROSITE" id="PS01036">
    <property type="entry name" value="HSP70_3"/>
    <property type="match status" value="1"/>
</dbReference>
<dbReference type="PRINTS" id="PR00301">
    <property type="entry name" value="HEATSHOCK70"/>
</dbReference>
<dbReference type="FunFam" id="3.30.420.40:FF:000004">
    <property type="entry name" value="Molecular chaperone DnaK"/>
    <property type="match status" value="1"/>
</dbReference>
<dbReference type="Proteomes" id="UP000051952">
    <property type="component" value="Unassembled WGS sequence"/>
</dbReference>
<dbReference type="InterPro" id="IPR043129">
    <property type="entry name" value="ATPase_NBD"/>
</dbReference>
<dbReference type="GO" id="GO:0140662">
    <property type="term" value="F:ATP-dependent protein folding chaperone"/>
    <property type="evidence" value="ECO:0007669"/>
    <property type="project" value="InterPro"/>
</dbReference>
<dbReference type="FunFam" id="3.90.640.10:FF:000010">
    <property type="entry name" value="heat shock 70 kDa protein 14"/>
    <property type="match status" value="1"/>
</dbReference>
<evidence type="ECO:0000313" key="5">
    <source>
        <dbReference type="EMBL" id="CUF46705.1"/>
    </source>
</evidence>
<dbReference type="PROSITE" id="PS00297">
    <property type="entry name" value="HSP70_1"/>
    <property type="match status" value="1"/>
</dbReference>
<protein>
    <submittedName>
        <fullName evidence="5">Heat shock protein 70, putative</fullName>
    </submittedName>
</protein>
<dbReference type="Gene3D" id="2.60.34.10">
    <property type="entry name" value="Substrate Binding Domain Of DNAk, Chain A, domain 1"/>
    <property type="match status" value="1"/>
</dbReference>
<dbReference type="CDD" id="cd24028">
    <property type="entry name" value="ASKHA_NBD_HSP70_HSPA1-like"/>
    <property type="match status" value="1"/>
</dbReference>
<dbReference type="Pfam" id="PF00012">
    <property type="entry name" value="HSP70"/>
    <property type="match status" value="1"/>
</dbReference>
<reference evidence="6" key="1">
    <citation type="submission" date="2015-09" db="EMBL/GenBank/DDBJ databases">
        <authorList>
            <consortium name="Pathogen Informatics"/>
        </authorList>
    </citation>
    <scope>NUCLEOTIDE SEQUENCE [LARGE SCALE GENOMIC DNA]</scope>
    <source>
        <strain evidence="6">Lake Konstanz</strain>
    </source>
</reference>
<evidence type="ECO:0000256" key="2">
    <source>
        <dbReference type="ARBA" id="ARBA00022741"/>
    </source>
</evidence>
<dbReference type="InterPro" id="IPR013126">
    <property type="entry name" value="Hsp_70_fam"/>
</dbReference>
<dbReference type="SUPFAM" id="SSF53067">
    <property type="entry name" value="Actin-like ATPase domain"/>
    <property type="match status" value="2"/>
</dbReference>
<dbReference type="Gene3D" id="3.30.30.30">
    <property type="match status" value="1"/>
</dbReference>
<accession>A0A0S4IRP7</accession>
<dbReference type="AlphaFoldDB" id="A0A0S4IRP7"/>
<dbReference type="GO" id="GO:0005524">
    <property type="term" value="F:ATP binding"/>
    <property type="evidence" value="ECO:0007669"/>
    <property type="project" value="UniProtKB-KW"/>
</dbReference>
<evidence type="ECO:0000256" key="3">
    <source>
        <dbReference type="ARBA" id="ARBA00022840"/>
    </source>
</evidence>
<dbReference type="VEuPathDB" id="TriTrypDB:BSAL_62755"/>
<keyword evidence="6" id="KW-1185">Reference proteome</keyword>
<evidence type="ECO:0000256" key="1">
    <source>
        <dbReference type="ARBA" id="ARBA00007381"/>
    </source>
</evidence>
<dbReference type="InterPro" id="IPR018181">
    <property type="entry name" value="Heat_shock_70_CS"/>
</dbReference>
<dbReference type="EMBL" id="CYKH01000331">
    <property type="protein sequence ID" value="CUF46705.1"/>
    <property type="molecule type" value="Genomic_DNA"/>
</dbReference>
<evidence type="ECO:0000313" key="6">
    <source>
        <dbReference type="Proteomes" id="UP000051952"/>
    </source>
</evidence>
<sequence>MAFNGAIGIDLGTTNSCVAVWCNDHVVVIPNNNGNRTTPSVIAFIDERMLVGDDAKRQVATNPSNTLFQAKRLIGRNFSDPIVQSDMKHWPFKVTSNGNNQPRIAIQSRGSTKHLAPEEVSAITLKKLKADAESYLDKKVTDAVVTVPAYFNASQREATINAGKIAGLNVLRVLNEPTAAAMAYEMQRAKKGVGFDFGGGTLDVSLMRVGDDVFEVIATSGDTHLGGEDFDLLLMSYCVDEFTKKHTGKAVSAPRAIQRLRIACEAAKHKLSSATTAEIVLDSLVDGIDFEATITRDCFEKMCDGLIQKTLTSISHVLEDVKMNRREVDDVVLVGGSTRIPKVQKLVSEFFGGKELNKSINADEAIAYGAAVQAFVLAGGQSQLTDALLLLDVTPLTLGVVAYGGAMSPLIKRNTTIPVQVPGVHWSIKEVFHLPLQRKTGSIVEDKLLSATRGLIRILSRNNTLVPHLKASLRPQHRHHLLTLSQPLHGVHWWMKETFNLPLQRTQPQPLLVQQL</sequence>
<evidence type="ECO:0000256" key="4">
    <source>
        <dbReference type="RuleBase" id="RU003322"/>
    </source>
</evidence>
<dbReference type="Gene3D" id="3.90.640.10">
    <property type="entry name" value="Actin, Chain A, domain 4"/>
    <property type="match status" value="1"/>
</dbReference>
<keyword evidence="2 4" id="KW-0547">Nucleotide-binding</keyword>
<dbReference type="PANTHER" id="PTHR19375">
    <property type="entry name" value="HEAT SHOCK PROTEIN 70KDA"/>
    <property type="match status" value="1"/>
</dbReference>
<proteinExistence type="inferred from homology"/>
<dbReference type="FunFam" id="3.30.30.30:FF:000001">
    <property type="entry name" value="heat shock 70 kDa protein-like"/>
    <property type="match status" value="1"/>
</dbReference>
<comment type="similarity">
    <text evidence="1 4">Belongs to the heat shock protein 70 family.</text>
</comment>
<dbReference type="InterPro" id="IPR029047">
    <property type="entry name" value="HSP70_peptide-bd_sf"/>
</dbReference>
<dbReference type="Gene3D" id="3.30.420.40">
    <property type="match status" value="2"/>
</dbReference>